<dbReference type="GO" id="GO:1990229">
    <property type="term" value="C:iron-sulfur cluster assembly complex"/>
    <property type="evidence" value="ECO:0007669"/>
    <property type="project" value="UniProtKB-ARBA"/>
</dbReference>
<comment type="caution">
    <text evidence="5">The sequence shown here is derived from an EMBL/GenBank/DDBJ whole genome shotgun (WGS) entry which is preliminary data.</text>
</comment>
<dbReference type="GO" id="GO:0006351">
    <property type="term" value="P:DNA-templated transcription"/>
    <property type="evidence" value="ECO:0007669"/>
    <property type="project" value="TreeGrafter"/>
</dbReference>
<dbReference type="Pfam" id="PF01722">
    <property type="entry name" value="BolA"/>
    <property type="match status" value="1"/>
</dbReference>
<dbReference type="Gene3D" id="3.30.300.90">
    <property type="entry name" value="BolA-like"/>
    <property type="match status" value="1"/>
</dbReference>
<evidence type="ECO:0000313" key="5">
    <source>
        <dbReference type="EMBL" id="PQJ53242.1"/>
    </source>
</evidence>
<protein>
    <recommendedName>
        <fullName evidence="2">DNA-binding transcriptional regulator BolA</fullName>
    </recommendedName>
</protein>
<dbReference type="EMBL" id="MSCH01000003">
    <property type="protein sequence ID" value="PQJ53242.1"/>
    <property type="molecule type" value="Genomic_DNA"/>
</dbReference>
<dbReference type="OrthoDB" id="9801469at2"/>
<accession>A0A2S7UUQ4</accession>
<dbReference type="InterPro" id="IPR050961">
    <property type="entry name" value="BolA/IbaG_stress_morph_reg"/>
</dbReference>
<evidence type="ECO:0000256" key="4">
    <source>
        <dbReference type="SAM" id="MobiDB-lite"/>
    </source>
</evidence>
<evidence type="ECO:0000256" key="2">
    <source>
        <dbReference type="ARBA" id="ARBA00074073"/>
    </source>
</evidence>
<dbReference type="Proteomes" id="UP000239007">
    <property type="component" value="Unassembled WGS sequence"/>
</dbReference>
<dbReference type="AlphaFoldDB" id="A0A2S7UUQ4"/>
<feature type="region of interest" description="Disordered" evidence="4">
    <location>
        <begin position="92"/>
        <end position="112"/>
    </location>
</feature>
<dbReference type="InterPro" id="IPR002634">
    <property type="entry name" value="BolA"/>
</dbReference>
<dbReference type="FunFam" id="3.30.300.90:FF:000001">
    <property type="entry name" value="Transcriptional regulator BolA"/>
    <property type="match status" value="1"/>
</dbReference>
<reference evidence="5 6" key="1">
    <citation type="submission" date="2016-12" db="EMBL/GenBank/DDBJ databases">
        <title>Diversity of luminous bacteria.</title>
        <authorList>
            <person name="Yoshizawa S."/>
            <person name="Kogure K."/>
        </authorList>
    </citation>
    <scope>NUCLEOTIDE SEQUENCE [LARGE SCALE GENOMIC DNA]</scope>
    <source>
        <strain evidence="5 6">SA4-48</strain>
    </source>
</reference>
<gene>
    <name evidence="5" type="ORF">BTO11_05880</name>
</gene>
<dbReference type="GO" id="GO:0005829">
    <property type="term" value="C:cytosol"/>
    <property type="evidence" value="ECO:0007669"/>
    <property type="project" value="TreeGrafter"/>
</dbReference>
<evidence type="ECO:0000256" key="1">
    <source>
        <dbReference type="ARBA" id="ARBA00005578"/>
    </source>
</evidence>
<name>A0A2S7UUQ4_9GAMM</name>
<evidence type="ECO:0000313" key="6">
    <source>
        <dbReference type="Proteomes" id="UP000239007"/>
    </source>
</evidence>
<dbReference type="InterPro" id="IPR036065">
    <property type="entry name" value="BolA-like_sf"/>
</dbReference>
<dbReference type="PANTHER" id="PTHR46229:SF2">
    <property type="entry name" value="BOLA-LIKE PROTEIN 1"/>
    <property type="match status" value="1"/>
</dbReference>
<dbReference type="PANTHER" id="PTHR46229">
    <property type="entry name" value="BOLA TRANSCRIPTION REGULATOR"/>
    <property type="match status" value="1"/>
</dbReference>
<comment type="similarity">
    <text evidence="1 3">Belongs to the BolA/IbaG family.</text>
</comment>
<sequence>MKIQTQITDKLNAQFSPTHLTVENESSQHNVPKGSESHFKVVVVSNEFAGKRLIQRHRLVNGCLADELANHIHALAIHTYTVEEWSLQFAAPDSPNCLGGSKGDETMKSKLN</sequence>
<feature type="compositionally biased region" description="Basic and acidic residues" evidence="4">
    <location>
        <begin position="102"/>
        <end position="112"/>
    </location>
</feature>
<proteinExistence type="inferred from homology"/>
<dbReference type="RefSeq" id="WP_105051722.1">
    <property type="nucleotide sequence ID" value="NZ_BMYG01000003.1"/>
</dbReference>
<evidence type="ECO:0000256" key="3">
    <source>
        <dbReference type="RuleBase" id="RU003860"/>
    </source>
</evidence>
<dbReference type="PIRSF" id="PIRSF003113">
    <property type="entry name" value="BolA"/>
    <property type="match status" value="1"/>
</dbReference>
<dbReference type="SUPFAM" id="SSF82657">
    <property type="entry name" value="BolA-like"/>
    <property type="match status" value="1"/>
</dbReference>
<keyword evidence="6" id="KW-1185">Reference proteome</keyword>
<organism evidence="5 6">
    <name type="scientific">Psychrosphaera saromensis</name>
    <dbReference type="NCBI Taxonomy" id="716813"/>
    <lineage>
        <taxon>Bacteria</taxon>
        <taxon>Pseudomonadati</taxon>
        <taxon>Pseudomonadota</taxon>
        <taxon>Gammaproteobacteria</taxon>
        <taxon>Alteromonadales</taxon>
        <taxon>Pseudoalteromonadaceae</taxon>
        <taxon>Psychrosphaera</taxon>
    </lineage>
</organism>